<dbReference type="SMART" id="SM00421">
    <property type="entry name" value="HTH_LUXR"/>
    <property type="match status" value="1"/>
</dbReference>
<evidence type="ECO:0000259" key="5">
    <source>
        <dbReference type="PROSITE" id="PS50043"/>
    </source>
</evidence>
<evidence type="ECO:0000256" key="3">
    <source>
        <dbReference type="ARBA" id="ARBA00023163"/>
    </source>
</evidence>
<dbReference type="PROSITE" id="PS00622">
    <property type="entry name" value="HTH_LUXR_1"/>
    <property type="match status" value="1"/>
</dbReference>
<keyword evidence="1" id="KW-0805">Transcription regulation</keyword>
<evidence type="ECO:0000256" key="4">
    <source>
        <dbReference type="PROSITE-ProRule" id="PRU00169"/>
    </source>
</evidence>
<feature type="modified residue" description="4-aspartylphosphate" evidence="4">
    <location>
        <position position="55"/>
    </location>
</feature>
<evidence type="ECO:0000259" key="6">
    <source>
        <dbReference type="PROSITE" id="PS50110"/>
    </source>
</evidence>
<dbReference type="Pfam" id="PF00072">
    <property type="entry name" value="Response_reg"/>
    <property type="match status" value="1"/>
</dbReference>
<dbReference type="SUPFAM" id="SSF52172">
    <property type="entry name" value="CheY-like"/>
    <property type="match status" value="1"/>
</dbReference>
<keyword evidence="2" id="KW-0238">DNA-binding</keyword>
<dbReference type="AlphaFoldDB" id="A0A5C5UXW2"/>
<dbReference type="CDD" id="cd06170">
    <property type="entry name" value="LuxR_C_like"/>
    <property type="match status" value="1"/>
</dbReference>
<dbReference type="Gene3D" id="1.10.10.10">
    <property type="entry name" value="Winged helix-like DNA-binding domain superfamily/Winged helix DNA-binding domain"/>
    <property type="match status" value="1"/>
</dbReference>
<evidence type="ECO:0000256" key="2">
    <source>
        <dbReference type="ARBA" id="ARBA00023125"/>
    </source>
</evidence>
<sequence>MTHIESVFVVDDDEAIREAVASLVGEMGVRCEVFGSAEEFLEKYDGARPACLVTDVRMLRMSGLELQEELQSRGHNIATVVLTAYAETPVTVRAIKNGAVTLLEKPCRNLELWDAIRNALAQDHQLYERDRQRAEVAERLDSLTPSEKRVMDLVVAGKPNKAIANELDMSVRTVEVRRQSIFAKVGAGSVAELVRIAVESRPDE</sequence>
<dbReference type="InterPro" id="IPR001789">
    <property type="entry name" value="Sig_transdc_resp-reg_receiver"/>
</dbReference>
<dbReference type="GO" id="GO:0000160">
    <property type="term" value="P:phosphorelay signal transduction system"/>
    <property type="evidence" value="ECO:0007669"/>
    <property type="project" value="InterPro"/>
</dbReference>
<dbReference type="GO" id="GO:0003677">
    <property type="term" value="F:DNA binding"/>
    <property type="evidence" value="ECO:0007669"/>
    <property type="project" value="UniProtKB-KW"/>
</dbReference>
<dbReference type="GO" id="GO:0006355">
    <property type="term" value="P:regulation of DNA-templated transcription"/>
    <property type="evidence" value="ECO:0007669"/>
    <property type="project" value="InterPro"/>
</dbReference>
<dbReference type="InterPro" id="IPR036388">
    <property type="entry name" value="WH-like_DNA-bd_sf"/>
</dbReference>
<dbReference type="PROSITE" id="PS50110">
    <property type="entry name" value="RESPONSE_REGULATORY"/>
    <property type="match status" value="1"/>
</dbReference>
<dbReference type="Gene3D" id="3.40.50.2300">
    <property type="match status" value="1"/>
</dbReference>
<gene>
    <name evidence="7" type="primary">tmoT_2</name>
    <name evidence="7" type="ORF">KOR34_50490</name>
</gene>
<organism evidence="7 8">
    <name type="scientific">Posidoniimonas corsicana</name>
    <dbReference type="NCBI Taxonomy" id="1938618"/>
    <lineage>
        <taxon>Bacteria</taxon>
        <taxon>Pseudomonadati</taxon>
        <taxon>Planctomycetota</taxon>
        <taxon>Planctomycetia</taxon>
        <taxon>Pirellulales</taxon>
        <taxon>Lacipirellulaceae</taxon>
        <taxon>Posidoniimonas</taxon>
    </lineage>
</organism>
<accession>A0A5C5UXW2</accession>
<dbReference type="InterPro" id="IPR011006">
    <property type="entry name" value="CheY-like_superfamily"/>
</dbReference>
<dbReference type="PROSITE" id="PS50043">
    <property type="entry name" value="HTH_LUXR_2"/>
    <property type="match status" value="1"/>
</dbReference>
<protein>
    <submittedName>
        <fullName evidence="7">Response regulator protein TmoT</fullName>
    </submittedName>
</protein>
<keyword evidence="3" id="KW-0804">Transcription</keyword>
<dbReference type="InterPro" id="IPR016032">
    <property type="entry name" value="Sig_transdc_resp-reg_C-effctor"/>
</dbReference>
<keyword evidence="4" id="KW-0597">Phosphoprotein</keyword>
<name>A0A5C5UXW2_9BACT</name>
<proteinExistence type="predicted"/>
<comment type="caution">
    <text evidence="7">The sequence shown here is derived from an EMBL/GenBank/DDBJ whole genome shotgun (WGS) entry which is preliminary data.</text>
</comment>
<dbReference type="Pfam" id="PF00196">
    <property type="entry name" value="GerE"/>
    <property type="match status" value="1"/>
</dbReference>
<dbReference type="PANTHER" id="PTHR44688">
    <property type="entry name" value="DNA-BINDING TRANSCRIPTIONAL ACTIVATOR DEVR_DOSR"/>
    <property type="match status" value="1"/>
</dbReference>
<dbReference type="SMART" id="SM00448">
    <property type="entry name" value="REC"/>
    <property type="match status" value="1"/>
</dbReference>
<dbReference type="RefSeq" id="WP_146568844.1">
    <property type="nucleotide sequence ID" value="NZ_SIHJ01000005.1"/>
</dbReference>
<dbReference type="SUPFAM" id="SSF46894">
    <property type="entry name" value="C-terminal effector domain of the bipartite response regulators"/>
    <property type="match status" value="1"/>
</dbReference>
<reference evidence="7 8" key="1">
    <citation type="submission" date="2019-02" db="EMBL/GenBank/DDBJ databases">
        <title>Deep-cultivation of Planctomycetes and their phenomic and genomic characterization uncovers novel biology.</title>
        <authorList>
            <person name="Wiegand S."/>
            <person name="Jogler M."/>
            <person name="Boedeker C."/>
            <person name="Pinto D."/>
            <person name="Vollmers J."/>
            <person name="Rivas-Marin E."/>
            <person name="Kohn T."/>
            <person name="Peeters S.H."/>
            <person name="Heuer A."/>
            <person name="Rast P."/>
            <person name="Oberbeckmann S."/>
            <person name="Bunk B."/>
            <person name="Jeske O."/>
            <person name="Meyerdierks A."/>
            <person name="Storesund J.E."/>
            <person name="Kallscheuer N."/>
            <person name="Luecker S."/>
            <person name="Lage O.M."/>
            <person name="Pohl T."/>
            <person name="Merkel B.J."/>
            <person name="Hornburger P."/>
            <person name="Mueller R.-W."/>
            <person name="Bruemmer F."/>
            <person name="Labrenz M."/>
            <person name="Spormann A.M."/>
            <person name="Op Den Camp H."/>
            <person name="Overmann J."/>
            <person name="Amann R."/>
            <person name="Jetten M.S.M."/>
            <person name="Mascher T."/>
            <person name="Medema M.H."/>
            <person name="Devos D.P."/>
            <person name="Kaster A.-K."/>
            <person name="Ovreas L."/>
            <person name="Rohde M."/>
            <person name="Galperin M.Y."/>
            <person name="Jogler C."/>
        </authorList>
    </citation>
    <scope>NUCLEOTIDE SEQUENCE [LARGE SCALE GENOMIC DNA]</scope>
    <source>
        <strain evidence="7 8">KOR34</strain>
    </source>
</reference>
<keyword evidence="8" id="KW-1185">Reference proteome</keyword>
<evidence type="ECO:0000313" key="7">
    <source>
        <dbReference type="EMBL" id="TWT30490.1"/>
    </source>
</evidence>
<evidence type="ECO:0000313" key="8">
    <source>
        <dbReference type="Proteomes" id="UP000316714"/>
    </source>
</evidence>
<dbReference type="Proteomes" id="UP000316714">
    <property type="component" value="Unassembled WGS sequence"/>
</dbReference>
<dbReference type="OrthoDB" id="271936at2"/>
<feature type="domain" description="HTH luxR-type" evidence="5">
    <location>
        <begin position="136"/>
        <end position="201"/>
    </location>
</feature>
<feature type="domain" description="Response regulatory" evidence="6">
    <location>
        <begin position="6"/>
        <end position="120"/>
    </location>
</feature>
<evidence type="ECO:0000256" key="1">
    <source>
        <dbReference type="ARBA" id="ARBA00023015"/>
    </source>
</evidence>
<dbReference type="PRINTS" id="PR00038">
    <property type="entry name" value="HTHLUXR"/>
</dbReference>
<dbReference type="InterPro" id="IPR000792">
    <property type="entry name" value="Tscrpt_reg_LuxR_C"/>
</dbReference>
<dbReference type="EMBL" id="SIHJ01000005">
    <property type="protein sequence ID" value="TWT30490.1"/>
    <property type="molecule type" value="Genomic_DNA"/>
</dbReference>
<dbReference type="PANTHER" id="PTHR44688:SF16">
    <property type="entry name" value="DNA-BINDING TRANSCRIPTIONAL ACTIVATOR DEVR_DOSR"/>
    <property type="match status" value="1"/>
</dbReference>